<dbReference type="RefSeq" id="XP_002738685.1">
    <property type="nucleotide sequence ID" value="XM_002738639.2"/>
</dbReference>
<organism evidence="6 7">
    <name type="scientific">Saccoglossus kowalevskii</name>
    <name type="common">Acorn worm</name>
    <dbReference type="NCBI Taxonomy" id="10224"/>
    <lineage>
        <taxon>Eukaryota</taxon>
        <taxon>Metazoa</taxon>
        <taxon>Hemichordata</taxon>
        <taxon>Enteropneusta</taxon>
        <taxon>Harrimaniidae</taxon>
        <taxon>Saccoglossus</taxon>
    </lineage>
</organism>
<dbReference type="PROSITE" id="PS50090">
    <property type="entry name" value="MYB_LIKE"/>
    <property type="match status" value="2"/>
</dbReference>
<evidence type="ECO:0000259" key="4">
    <source>
        <dbReference type="PROSITE" id="PS50090"/>
    </source>
</evidence>
<dbReference type="InterPro" id="IPR001005">
    <property type="entry name" value="SANT/Myb"/>
</dbReference>
<comment type="subcellular location">
    <subcellularLocation>
        <location evidence="1">Nucleus</location>
    </subcellularLocation>
</comment>
<dbReference type="InterPro" id="IPR009057">
    <property type="entry name" value="Homeodomain-like_sf"/>
</dbReference>
<dbReference type="PROSITE" id="PS51294">
    <property type="entry name" value="HTH_MYB"/>
    <property type="match status" value="2"/>
</dbReference>
<dbReference type="Gene3D" id="1.10.10.60">
    <property type="entry name" value="Homeodomain-like"/>
    <property type="match status" value="2"/>
</dbReference>
<feature type="domain" description="HTH myb-type" evidence="5">
    <location>
        <begin position="47"/>
        <end position="112"/>
    </location>
</feature>
<reference evidence="7" key="1">
    <citation type="submission" date="2025-08" db="UniProtKB">
        <authorList>
            <consortium name="RefSeq"/>
        </authorList>
    </citation>
    <scope>IDENTIFICATION</scope>
    <source>
        <tissue evidence="7">Testes</tissue>
    </source>
</reference>
<evidence type="ECO:0000256" key="2">
    <source>
        <dbReference type="ARBA" id="ARBA00023125"/>
    </source>
</evidence>
<dbReference type="PANTHER" id="PTHR46380">
    <property type="entry name" value="CYCLIN-D-BINDING MYB-LIKE TRANSCRIPTION FACTOR 1"/>
    <property type="match status" value="1"/>
</dbReference>
<dbReference type="GeneID" id="100372537"/>
<feature type="domain" description="HTH myb-type" evidence="5">
    <location>
        <begin position="1"/>
        <end position="41"/>
    </location>
</feature>
<dbReference type="InterPro" id="IPR051651">
    <property type="entry name" value="DMTF1_DNA-bind_reg"/>
</dbReference>
<feature type="domain" description="Myb-like" evidence="4">
    <location>
        <begin position="1"/>
        <end position="46"/>
    </location>
</feature>
<dbReference type="InterPro" id="IPR017930">
    <property type="entry name" value="Myb_dom"/>
</dbReference>
<name>A0ABM0GW76_SACKO</name>
<dbReference type="Proteomes" id="UP000694865">
    <property type="component" value="Unplaced"/>
</dbReference>
<proteinExistence type="predicted"/>
<evidence type="ECO:0000313" key="6">
    <source>
        <dbReference type="Proteomes" id="UP000694865"/>
    </source>
</evidence>
<evidence type="ECO:0000313" key="7">
    <source>
        <dbReference type="RefSeq" id="XP_002738685.1"/>
    </source>
</evidence>
<gene>
    <name evidence="7" type="primary">LOC100372537</name>
</gene>
<sequence length="499" mass="54758">MKERYTLEETERLKDLHLKHGNDWAAIGTALGRSASSVKDRCRLVLKESNHSGKWSPEEEHRLADSVHSLSRTVEGESVTSGISWAAVAERVGTRSEKQCRSKWLNYLNWKQIGGTDWVKEDDLNLINRIEEMGVENDNDILWNDLCSGWSSVRSPQWLRSKWWALKRHVPNHATMNLPAIIERLKTHPGPLSKPKPERPSTTSTRLRVARLDQTYSALKSPQIVHVPIPIPQTGTSATITTTTVAPTDSEDENSSSGHQYNSYEVMQSTMTLAPGTFLIHNPHHAVALSGSPTSSDQIIVHTVPVSDALHSNENVTVQMNPQNNAQIIITSTHPDCVSSLGNADMTAAISQSDDLQHVSQSDEDLPSQITQSDLATQQHMHSQDQLMTQDGTLIEQDISGSDMTSEVSQSEPTLVIVSASSITGTTRAEYVQSTSSIVDSHLTSSAVFTLTGPILQSHCDGGDDMIGSSSDIETDKLNKLDCCDSQDTDLIKHDSCGV</sequence>
<feature type="domain" description="Myb-like" evidence="4">
    <location>
        <begin position="47"/>
        <end position="108"/>
    </location>
</feature>
<accession>A0ABM0GW76</accession>
<dbReference type="CDD" id="cd00167">
    <property type="entry name" value="SANT"/>
    <property type="match status" value="3"/>
</dbReference>
<evidence type="ECO:0000259" key="5">
    <source>
        <dbReference type="PROSITE" id="PS51294"/>
    </source>
</evidence>
<evidence type="ECO:0000256" key="3">
    <source>
        <dbReference type="ARBA" id="ARBA00023242"/>
    </source>
</evidence>
<dbReference type="PANTHER" id="PTHR46380:SF2">
    <property type="entry name" value="CYCLIN-D-BINDING MYB-LIKE TRANSCRIPTION FACTOR 1"/>
    <property type="match status" value="1"/>
</dbReference>
<keyword evidence="3" id="KW-0539">Nucleus</keyword>
<dbReference type="Pfam" id="PF00249">
    <property type="entry name" value="Myb_DNA-binding"/>
    <property type="match status" value="2"/>
</dbReference>
<dbReference type="SMART" id="SM00717">
    <property type="entry name" value="SANT"/>
    <property type="match status" value="3"/>
</dbReference>
<dbReference type="SUPFAM" id="SSF46689">
    <property type="entry name" value="Homeodomain-like"/>
    <property type="match status" value="2"/>
</dbReference>
<keyword evidence="2" id="KW-0238">DNA-binding</keyword>
<protein>
    <submittedName>
        <fullName evidence="7">Cyclin-D-binding Myb-like transcription factor 1-like</fullName>
    </submittedName>
</protein>
<keyword evidence="6" id="KW-1185">Reference proteome</keyword>
<evidence type="ECO:0000256" key="1">
    <source>
        <dbReference type="ARBA" id="ARBA00004123"/>
    </source>
</evidence>